<keyword evidence="7 9" id="KW-0505">Motor protein</keyword>
<organism evidence="14">
    <name type="scientific">Tetraselmis sp. GSL018</name>
    <dbReference type="NCBI Taxonomy" id="582737"/>
    <lineage>
        <taxon>Eukaryota</taxon>
        <taxon>Viridiplantae</taxon>
        <taxon>Chlorophyta</taxon>
        <taxon>core chlorophytes</taxon>
        <taxon>Chlorodendrophyceae</taxon>
        <taxon>Chlorodendrales</taxon>
        <taxon>Chlorodendraceae</taxon>
        <taxon>Tetraselmis</taxon>
    </lineage>
</organism>
<evidence type="ECO:0000256" key="6">
    <source>
        <dbReference type="ARBA" id="ARBA00023054"/>
    </source>
</evidence>
<evidence type="ECO:0000256" key="4">
    <source>
        <dbReference type="ARBA" id="ARBA00022741"/>
    </source>
</evidence>
<dbReference type="PANTHER" id="PTHR47969">
    <property type="entry name" value="CHROMOSOME-ASSOCIATED KINESIN KIF4A-RELATED"/>
    <property type="match status" value="1"/>
</dbReference>
<dbReference type="SUPFAM" id="SSF52540">
    <property type="entry name" value="P-loop containing nucleoside triphosphate hydrolases"/>
    <property type="match status" value="1"/>
</dbReference>
<reference evidence="14" key="1">
    <citation type="submission" date="2014-05" db="EMBL/GenBank/DDBJ databases">
        <title>The transcriptome of the halophilic microalga Tetraselmis sp. GSL018 isolated from the Great Salt Lake, Utah.</title>
        <authorList>
            <person name="Jinkerson R.E."/>
            <person name="D'Adamo S."/>
            <person name="Posewitz M.C."/>
        </authorList>
    </citation>
    <scope>NUCLEOTIDE SEQUENCE</scope>
    <source>
        <strain evidence="14">GSL018</strain>
    </source>
</reference>
<dbReference type="InterPro" id="IPR036961">
    <property type="entry name" value="Kinesin_motor_dom_sf"/>
</dbReference>
<accession>A0A061S6B5</accession>
<dbReference type="PRINTS" id="PR00380">
    <property type="entry name" value="KINESINHEAVY"/>
</dbReference>
<evidence type="ECO:0000256" key="3">
    <source>
        <dbReference type="ARBA" id="ARBA00022701"/>
    </source>
</evidence>
<evidence type="ECO:0000259" key="13">
    <source>
        <dbReference type="PROSITE" id="PS50067"/>
    </source>
</evidence>
<evidence type="ECO:0000313" key="14">
    <source>
        <dbReference type="EMBL" id="JAC79798.1"/>
    </source>
</evidence>
<keyword evidence="3 10" id="KW-0493">Microtubule</keyword>
<dbReference type="Pfam" id="PF00225">
    <property type="entry name" value="Kinesin"/>
    <property type="match status" value="1"/>
</dbReference>
<evidence type="ECO:0000256" key="10">
    <source>
        <dbReference type="RuleBase" id="RU000394"/>
    </source>
</evidence>
<keyword evidence="8" id="KW-0206">Cytoskeleton</keyword>
<dbReference type="FunFam" id="3.40.850.10:FF:000029">
    <property type="entry name" value="Kinesin-like protein KIF17"/>
    <property type="match status" value="1"/>
</dbReference>
<feature type="coiled-coil region" evidence="11">
    <location>
        <begin position="394"/>
        <end position="601"/>
    </location>
</feature>
<gene>
    <name evidence="14" type="primary">KIF3_17</name>
    <name evidence="14" type="ORF">TSPGSL018_11811</name>
</gene>
<dbReference type="InterPro" id="IPR027640">
    <property type="entry name" value="Kinesin-like_fam"/>
</dbReference>
<dbReference type="GO" id="GO:0005874">
    <property type="term" value="C:microtubule"/>
    <property type="evidence" value="ECO:0007669"/>
    <property type="project" value="UniProtKB-KW"/>
</dbReference>
<dbReference type="PROSITE" id="PS50067">
    <property type="entry name" value="KINESIN_MOTOR_2"/>
    <property type="match status" value="1"/>
</dbReference>
<dbReference type="InterPro" id="IPR001752">
    <property type="entry name" value="Kinesin_motor_dom"/>
</dbReference>
<dbReference type="GO" id="GO:0008017">
    <property type="term" value="F:microtubule binding"/>
    <property type="evidence" value="ECO:0007669"/>
    <property type="project" value="InterPro"/>
</dbReference>
<evidence type="ECO:0000256" key="2">
    <source>
        <dbReference type="ARBA" id="ARBA00022490"/>
    </source>
</evidence>
<dbReference type="GO" id="GO:0007018">
    <property type="term" value="P:microtubule-based movement"/>
    <property type="evidence" value="ECO:0007669"/>
    <property type="project" value="InterPro"/>
</dbReference>
<feature type="compositionally biased region" description="Basic residues" evidence="12">
    <location>
        <begin position="716"/>
        <end position="734"/>
    </location>
</feature>
<dbReference type="PROSITE" id="PS00411">
    <property type="entry name" value="KINESIN_MOTOR_1"/>
    <property type="match status" value="1"/>
</dbReference>
<keyword evidence="2" id="KW-0963">Cytoplasm</keyword>
<evidence type="ECO:0000256" key="5">
    <source>
        <dbReference type="ARBA" id="ARBA00022840"/>
    </source>
</evidence>
<dbReference type="SMART" id="SM00129">
    <property type="entry name" value="KISc"/>
    <property type="match status" value="1"/>
</dbReference>
<dbReference type="Gene3D" id="3.40.850.10">
    <property type="entry name" value="Kinesin motor domain"/>
    <property type="match status" value="1"/>
</dbReference>
<sequence>MVKNEECVKVVVRCRPLSEKEVQEGRQRIIEMDCQRGEVSILNPKGTPTDPPKNFTFDQVYDWNSKQQDLYRVTASPIVDSVLEGYNGTIFAYGQTGTGKSFTMEGKDDPEELRGIIPNSFNHIFGAISRDSGKQEYLVRASYLEIYNEEIRDLLAKDPHKRMDLKESVDRGVYVRDLMQFVVKNVAEINSVLQVGKKNRSVGATLMNQDSSRSHSIFTITIEGTTQLANGGGGEGDDNHIRVGKLNLVDLAGSERQSKTGATGDRLKEATKINLSLSALGNVISALVDGKSGHIPYRDSKLTRLLQDSLGGNTKTVMVANLGPADYNFDESLSTLRYANRAKNIKNKPHINEDPKDAMLREFQEEIARLRSALDGKGGGRKVSEKVVEKVVEKDASEAKVAQIKKQMRDELEENLRKSMSESARQQALKEAEARAAAQLKAIAEEAGSTQEERAQAEAALLAQHQEIQKLSEQMQKEQKEQEELSKKIKAMESKVLVGGENLLEKAELLEAEAQEAEKRLEAQKAQETAAAQRIKELEEEKMDLNKKYGSIEEEIAEKTKRIKKLYSNYQAKKHEVKDIQDEFQREREDILEQMRQLSQQMKLKDLIISNFIPDEYQQKIMEHCQWREYDETWIINGIEHAGNYVQARKEKELAQQKDRDTEDNDFAFDMDGVVKVGESPALANVYFSYKALDEELYTADGYPLGRTVGGGRPGSARKSRPKSGRPPSARKSKNATDVGSLRDSVADLSDDAARAKEKAAYPEARGLVSRGKAR</sequence>
<evidence type="ECO:0000256" key="1">
    <source>
        <dbReference type="ARBA" id="ARBA00004245"/>
    </source>
</evidence>
<dbReference type="CDD" id="cd01371">
    <property type="entry name" value="KISc_KIF3"/>
    <property type="match status" value="1"/>
</dbReference>
<evidence type="ECO:0000256" key="11">
    <source>
        <dbReference type="SAM" id="Coils"/>
    </source>
</evidence>
<feature type="domain" description="Kinesin motor" evidence="13">
    <location>
        <begin position="7"/>
        <end position="345"/>
    </location>
</feature>
<dbReference type="PANTHER" id="PTHR47969:SF21">
    <property type="entry name" value="KINESIN-LIKE PROTEIN"/>
    <property type="match status" value="1"/>
</dbReference>
<dbReference type="GO" id="GO:0005524">
    <property type="term" value="F:ATP binding"/>
    <property type="evidence" value="ECO:0007669"/>
    <property type="project" value="UniProtKB-UniRule"/>
</dbReference>
<dbReference type="GO" id="GO:0003777">
    <property type="term" value="F:microtubule motor activity"/>
    <property type="evidence" value="ECO:0007669"/>
    <property type="project" value="InterPro"/>
</dbReference>
<dbReference type="AlphaFoldDB" id="A0A061S6B5"/>
<proteinExistence type="inferred from homology"/>
<evidence type="ECO:0000256" key="7">
    <source>
        <dbReference type="ARBA" id="ARBA00023175"/>
    </source>
</evidence>
<feature type="compositionally biased region" description="Basic and acidic residues" evidence="12">
    <location>
        <begin position="752"/>
        <end position="761"/>
    </location>
</feature>
<dbReference type="EMBL" id="GBEZ01005520">
    <property type="protein sequence ID" value="JAC79798.1"/>
    <property type="molecule type" value="Transcribed_RNA"/>
</dbReference>
<comment type="subcellular location">
    <subcellularLocation>
        <location evidence="1">Cytoplasm</location>
        <location evidence="1">Cytoskeleton</location>
    </subcellularLocation>
</comment>
<feature type="binding site" evidence="9">
    <location>
        <begin position="94"/>
        <end position="101"/>
    </location>
    <ligand>
        <name>ATP</name>
        <dbReference type="ChEBI" id="CHEBI:30616"/>
    </ligand>
</feature>
<comment type="similarity">
    <text evidence="9 10">Belongs to the TRAFAC class myosin-kinesin ATPase superfamily. Kinesin family.</text>
</comment>
<feature type="region of interest" description="Disordered" evidence="12">
    <location>
        <begin position="704"/>
        <end position="775"/>
    </location>
</feature>
<dbReference type="InterPro" id="IPR027417">
    <property type="entry name" value="P-loop_NTPase"/>
</dbReference>
<protein>
    <recommendedName>
        <fullName evidence="10">Kinesin-like protein</fullName>
    </recommendedName>
</protein>
<evidence type="ECO:0000256" key="12">
    <source>
        <dbReference type="SAM" id="MobiDB-lite"/>
    </source>
</evidence>
<evidence type="ECO:0000256" key="8">
    <source>
        <dbReference type="ARBA" id="ARBA00023212"/>
    </source>
</evidence>
<dbReference type="InterPro" id="IPR019821">
    <property type="entry name" value="Kinesin_motor_CS"/>
</dbReference>
<keyword evidence="5 9" id="KW-0067">ATP-binding</keyword>
<evidence type="ECO:0000256" key="9">
    <source>
        <dbReference type="PROSITE-ProRule" id="PRU00283"/>
    </source>
</evidence>
<name>A0A061S6B5_9CHLO</name>
<keyword evidence="6 11" id="KW-0175">Coiled coil</keyword>
<keyword evidence="4 9" id="KW-0547">Nucleotide-binding</keyword>